<organism evidence="3">
    <name type="scientific">Cuerna arida</name>
    <dbReference type="NCBI Taxonomy" id="1464854"/>
    <lineage>
        <taxon>Eukaryota</taxon>
        <taxon>Metazoa</taxon>
        <taxon>Ecdysozoa</taxon>
        <taxon>Arthropoda</taxon>
        <taxon>Hexapoda</taxon>
        <taxon>Insecta</taxon>
        <taxon>Pterygota</taxon>
        <taxon>Neoptera</taxon>
        <taxon>Paraneoptera</taxon>
        <taxon>Hemiptera</taxon>
        <taxon>Auchenorrhyncha</taxon>
        <taxon>Membracoidea</taxon>
        <taxon>Cicadellidae</taxon>
        <taxon>Cicadellinae</taxon>
        <taxon>Proconiini</taxon>
        <taxon>Cuerna</taxon>
    </lineage>
</organism>
<evidence type="ECO:0000259" key="2">
    <source>
        <dbReference type="Pfam" id="PF25273"/>
    </source>
</evidence>
<evidence type="ECO:0000256" key="1">
    <source>
        <dbReference type="SAM" id="MobiDB-lite"/>
    </source>
</evidence>
<evidence type="ECO:0000313" key="3">
    <source>
        <dbReference type="EMBL" id="JAS40630.1"/>
    </source>
</evidence>
<feature type="region of interest" description="Disordered" evidence="1">
    <location>
        <begin position="236"/>
        <end position="259"/>
    </location>
</feature>
<feature type="non-terminal residue" evidence="3">
    <location>
        <position position="1"/>
    </location>
</feature>
<protein>
    <recommendedName>
        <fullName evidence="2">DUF7869 domain-containing protein</fullName>
    </recommendedName>
</protein>
<accession>A0A1B6ERU6</accession>
<dbReference type="AlphaFoldDB" id="A0A1B6ERU6"/>
<gene>
    <name evidence="3" type="ORF">g.8359</name>
</gene>
<dbReference type="InterPro" id="IPR057191">
    <property type="entry name" value="DUF7869"/>
</dbReference>
<proteinExistence type="predicted"/>
<reference evidence="3" key="1">
    <citation type="submission" date="2015-11" db="EMBL/GenBank/DDBJ databases">
        <title>De novo transcriptome assembly of four potential Pierce s Disease insect vectors from Arizona vineyards.</title>
        <authorList>
            <person name="Tassone E.E."/>
        </authorList>
    </citation>
    <scope>NUCLEOTIDE SEQUENCE</scope>
</reference>
<dbReference type="PANTHER" id="PTHR10773">
    <property type="entry name" value="DNA-DIRECTED RNA POLYMERASES I, II, AND III SUBUNIT RPABC2"/>
    <property type="match status" value="1"/>
</dbReference>
<dbReference type="PANTHER" id="PTHR10773:SF19">
    <property type="match status" value="1"/>
</dbReference>
<dbReference type="EMBL" id="GECZ01029139">
    <property type="protein sequence ID" value="JAS40630.1"/>
    <property type="molecule type" value="Transcribed_RNA"/>
</dbReference>
<name>A0A1B6ERU6_9HEMI</name>
<feature type="non-terminal residue" evidence="3">
    <location>
        <position position="523"/>
    </location>
</feature>
<feature type="domain" description="DUF7869" evidence="2">
    <location>
        <begin position="288"/>
        <end position="420"/>
    </location>
</feature>
<dbReference type="Pfam" id="PF25273">
    <property type="entry name" value="DUF7869"/>
    <property type="match status" value="1"/>
</dbReference>
<sequence>NCKNGQNFKCDKITDLDRNKLFTNFWKNIDSWETKRAAIVSLVDKSTPDWRRKTTDIENARKNVSFQYHLKVGDEKIRVCKKMFLNTFCLGEKSVRAWVLKGMLDQPLPLQPEPLENSQDDPEPMNEMHLNVTEEPSKTDTEKREGIRQFLNSLPKMESHYCRAKTSKEYLEPNWETKSQLYREYARVCAEKNTEPASRALFHKVFVVMNLGFFTPKKDQCETCIKHKLGKVSEEEYTKHQNRKEGARKEKDSDKKKSEETNSTLVVAVDVQKVLTCPDIRASSSYYKTKLKVHNYSIFNLANHDVTCYIWHEGNGLLDGDVFASMLVKYLTKQKEENPDLTDVIVWSDGCTNQNRCETVANALLYFSIKKNVTVYQKYLEVGHTQMEVDSVHSTIERKIKRHEHYVPADYIRDIREARREPSPYYVESLSFKDFYNFGDGYYRSIRPGTKKGDPFVTDLRCLKYTSKGEIWYKLDFPEQWELLPRRPKPPAEVYNELKPLYNKPLPITARKFKDLQELKHLL</sequence>